<feature type="repeat" description="ANK" evidence="1">
    <location>
        <begin position="10"/>
        <end position="36"/>
    </location>
</feature>
<dbReference type="Pfam" id="PF00023">
    <property type="entry name" value="Ank"/>
    <property type="match status" value="1"/>
</dbReference>
<reference evidence="2" key="1">
    <citation type="journal article" date="2020" name="Stud. Mycol.">
        <title>101 Dothideomycetes genomes: a test case for predicting lifestyles and emergence of pathogens.</title>
        <authorList>
            <person name="Haridas S."/>
            <person name="Albert R."/>
            <person name="Binder M."/>
            <person name="Bloem J."/>
            <person name="Labutti K."/>
            <person name="Salamov A."/>
            <person name="Andreopoulos B."/>
            <person name="Baker S."/>
            <person name="Barry K."/>
            <person name="Bills G."/>
            <person name="Bluhm B."/>
            <person name="Cannon C."/>
            <person name="Castanera R."/>
            <person name="Culley D."/>
            <person name="Daum C."/>
            <person name="Ezra D."/>
            <person name="Gonzalez J."/>
            <person name="Henrissat B."/>
            <person name="Kuo A."/>
            <person name="Liang C."/>
            <person name="Lipzen A."/>
            <person name="Lutzoni F."/>
            <person name="Magnuson J."/>
            <person name="Mondo S."/>
            <person name="Nolan M."/>
            <person name="Ohm R."/>
            <person name="Pangilinan J."/>
            <person name="Park H.-J."/>
            <person name="Ramirez L."/>
            <person name="Alfaro M."/>
            <person name="Sun H."/>
            <person name="Tritt A."/>
            <person name="Yoshinaga Y."/>
            <person name="Zwiers L.-H."/>
            <person name="Turgeon B."/>
            <person name="Goodwin S."/>
            <person name="Spatafora J."/>
            <person name="Crous P."/>
            <person name="Grigoriev I."/>
        </authorList>
    </citation>
    <scope>NUCLEOTIDE SEQUENCE</scope>
    <source>
        <strain evidence="2">CBS 122367</strain>
    </source>
</reference>
<dbReference type="Gene3D" id="1.25.40.20">
    <property type="entry name" value="Ankyrin repeat-containing domain"/>
    <property type="match status" value="1"/>
</dbReference>
<keyword evidence="1" id="KW-0040">ANK repeat</keyword>
<protein>
    <submittedName>
        <fullName evidence="2">Uncharacterized protein</fullName>
    </submittedName>
</protein>
<accession>A0A6G1J5R1</accession>
<evidence type="ECO:0000313" key="2">
    <source>
        <dbReference type="EMBL" id="KAF2685856.1"/>
    </source>
</evidence>
<dbReference type="Proteomes" id="UP000799291">
    <property type="component" value="Unassembled WGS sequence"/>
</dbReference>
<dbReference type="PROSITE" id="PS50088">
    <property type="entry name" value="ANK_REPEAT"/>
    <property type="match status" value="1"/>
</dbReference>
<dbReference type="AlphaFoldDB" id="A0A6G1J5R1"/>
<dbReference type="PROSITE" id="PS50297">
    <property type="entry name" value="ANK_REP_REGION"/>
    <property type="match status" value="1"/>
</dbReference>
<proteinExistence type="predicted"/>
<dbReference type="InterPro" id="IPR036770">
    <property type="entry name" value="Ankyrin_rpt-contain_sf"/>
</dbReference>
<gene>
    <name evidence="2" type="ORF">K458DRAFT_387810</name>
</gene>
<dbReference type="OrthoDB" id="524187at2759"/>
<dbReference type="SUPFAM" id="SSF48403">
    <property type="entry name" value="Ankyrin repeat"/>
    <property type="match status" value="1"/>
</dbReference>
<dbReference type="InterPro" id="IPR002110">
    <property type="entry name" value="Ankyrin_rpt"/>
</dbReference>
<keyword evidence="3" id="KW-1185">Reference proteome</keyword>
<evidence type="ECO:0000256" key="1">
    <source>
        <dbReference type="PROSITE-ProRule" id="PRU00023"/>
    </source>
</evidence>
<dbReference type="EMBL" id="MU005578">
    <property type="protein sequence ID" value="KAF2685856.1"/>
    <property type="molecule type" value="Genomic_DNA"/>
</dbReference>
<evidence type="ECO:0000313" key="3">
    <source>
        <dbReference type="Proteomes" id="UP000799291"/>
    </source>
</evidence>
<sequence>MKTNDRNERNGYTPLHQAAWHGASTLVVKRLILLGAWRLARTMRDRLMQTPLDVAKRLWLGSSVLIADPGSSSHPPGFSITELAETIESSFAEVFPGATKSFRVLQVEIFMELKHPQLLAPLEAEKLNAENPVGVRLFLNERQLVAQFAKTDGTTGVYRIREVGWDEIERGILLHYHQE</sequence>
<organism evidence="2 3">
    <name type="scientific">Lentithecium fluviatile CBS 122367</name>
    <dbReference type="NCBI Taxonomy" id="1168545"/>
    <lineage>
        <taxon>Eukaryota</taxon>
        <taxon>Fungi</taxon>
        <taxon>Dikarya</taxon>
        <taxon>Ascomycota</taxon>
        <taxon>Pezizomycotina</taxon>
        <taxon>Dothideomycetes</taxon>
        <taxon>Pleosporomycetidae</taxon>
        <taxon>Pleosporales</taxon>
        <taxon>Massarineae</taxon>
        <taxon>Lentitheciaceae</taxon>
        <taxon>Lentithecium</taxon>
    </lineage>
</organism>
<name>A0A6G1J5R1_9PLEO</name>